<name>A0A0F9IWI4_9ZZZZ</name>
<comment type="caution">
    <text evidence="1">The sequence shown here is derived from an EMBL/GenBank/DDBJ whole genome shotgun (WGS) entry which is preliminary data.</text>
</comment>
<reference evidence="1" key="1">
    <citation type="journal article" date="2015" name="Nature">
        <title>Complex archaea that bridge the gap between prokaryotes and eukaryotes.</title>
        <authorList>
            <person name="Spang A."/>
            <person name="Saw J.H."/>
            <person name="Jorgensen S.L."/>
            <person name="Zaremba-Niedzwiedzka K."/>
            <person name="Martijn J."/>
            <person name="Lind A.E."/>
            <person name="van Eijk R."/>
            <person name="Schleper C."/>
            <person name="Guy L."/>
            <person name="Ettema T.J."/>
        </authorList>
    </citation>
    <scope>NUCLEOTIDE SEQUENCE</scope>
</reference>
<accession>A0A0F9IWI4</accession>
<organism evidence="1">
    <name type="scientific">marine sediment metagenome</name>
    <dbReference type="NCBI Taxonomy" id="412755"/>
    <lineage>
        <taxon>unclassified sequences</taxon>
        <taxon>metagenomes</taxon>
        <taxon>ecological metagenomes</taxon>
    </lineage>
</organism>
<sequence length="257" mass="28600">MSRIVRTGQDLRDQALTSPAPEQHLIQGCTLDLTTRFVGDWRGSDFINNTGAADWSQADTYAAYWRGNRNFEGSLWPANIGPLHHEPVAEIIRQGIATRLPADLRPIGEGLPAFTLSDYTFASWDTAWDASIRHVTGATKRRFIKMMRLVCVGYPNLLDRVDQLEAALVQGEGRLWTGNAPLKSTLIWPDGAQVVIDPMNLLAEPSRYALARWAEAKADSQQPGSHHCFVFSILPPVALPMASADHWHEDTGRRLGY</sequence>
<protein>
    <submittedName>
        <fullName evidence="1">Uncharacterized protein</fullName>
    </submittedName>
</protein>
<evidence type="ECO:0000313" key="1">
    <source>
        <dbReference type="EMBL" id="KKM61633.1"/>
    </source>
</evidence>
<dbReference type="EMBL" id="LAZR01011447">
    <property type="protein sequence ID" value="KKM61633.1"/>
    <property type="molecule type" value="Genomic_DNA"/>
</dbReference>
<proteinExistence type="predicted"/>
<gene>
    <name evidence="1" type="ORF">LCGC14_1529760</name>
</gene>
<dbReference type="AlphaFoldDB" id="A0A0F9IWI4"/>